<dbReference type="PANTHER" id="PTHR31834">
    <property type="entry name" value="INITIATION-SPECIFIC ALPHA-1,6-MANNOSYLTRANSFERASE"/>
    <property type="match status" value="1"/>
</dbReference>
<dbReference type="Gene3D" id="3.90.550.20">
    <property type="match status" value="1"/>
</dbReference>
<dbReference type="eggNOG" id="ENOG502QW2I">
    <property type="taxonomic scope" value="Eukaryota"/>
</dbReference>
<keyword evidence="7 10" id="KW-1133">Transmembrane helix</keyword>
<dbReference type="OMA" id="WNDYYAR"/>
<evidence type="ECO:0000313" key="12">
    <source>
        <dbReference type="Proteomes" id="UP000000709"/>
    </source>
</evidence>
<evidence type="ECO:0000256" key="4">
    <source>
        <dbReference type="ARBA" id="ARBA00022679"/>
    </source>
</evidence>
<organism evidence="12">
    <name type="scientific">Spathaspora passalidarum (strain NRRL Y-27907 / 11-Y1)</name>
    <dbReference type="NCBI Taxonomy" id="619300"/>
    <lineage>
        <taxon>Eukaryota</taxon>
        <taxon>Fungi</taxon>
        <taxon>Dikarya</taxon>
        <taxon>Ascomycota</taxon>
        <taxon>Saccharomycotina</taxon>
        <taxon>Pichiomycetes</taxon>
        <taxon>Debaryomycetaceae</taxon>
        <taxon>Spathaspora</taxon>
    </lineage>
</organism>
<evidence type="ECO:0000256" key="10">
    <source>
        <dbReference type="SAM" id="Phobius"/>
    </source>
</evidence>
<dbReference type="GeneID" id="18874268"/>
<dbReference type="Pfam" id="PF04488">
    <property type="entry name" value="Gly_transf_sug"/>
    <property type="match status" value="1"/>
</dbReference>
<evidence type="ECO:0000256" key="3">
    <source>
        <dbReference type="ARBA" id="ARBA00022676"/>
    </source>
</evidence>
<keyword evidence="5 10" id="KW-0812">Transmembrane</keyword>
<dbReference type="EMBL" id="GL996503">
    <property type="protein sequence ID" value="EGW31715.1"/>
    <property type="molecule type" value="Genomic_DNA"/>
</dbReference>
<dbReference type="GO" id="GO:0000009">
    <property type="term" value="F:alpha-1,6-mannosyltransferase activity"/>
    <property type="evidence" value="ECO:0007669"/>
    <property type="project" value="InterPro"/>
</dbReference>
<dbReference type="GO" id="GO:0006487">
    <property type="term" value="P:protein N-linked glycosylation"/>
    <property type="evidence" value="ECO:0007669"/>
    <property type="project" value="TreeGrafter"/>
</dbReference>
<evidence type="ECO:0000256" key="1">
    <source>
        <dbReference type="ARBA" id="ARBA00004323"/>
    </source>
</evidence>
<keyword evidence="6" id="KW-0735">Signal-anchor</keyword>
<dbReference type="InterPro" id="IPR039367">
    <property type="entry name" value="Och1-like"/>
</dbReference>
<dbReference type="KEGG" id="spaa:SPAPADRAFT_62316"/>
<dbReference type="Proteomes" id="UP000000709">
    <property type="component" value="Unassembled WGS sequence"/>
</dbReference>
<evidence type="ECO:0000256" key="7">
    <source>
        <dbReference type="ARBA" id="ARBA00022989"/>
    </source>
</evidence>
<dbReference type="InParanoid" id="G3ARA8"/>
<evidence type="ECO:0000256" key="2">
    <source>
        <dbReference type="ARBA" id="ARBA00009003"/>
    </source>
</evidence>
<keyword evidence="4 11" id="KW-0808">Transferase</keyword>
<proteinExistence type="inferred from homology"/>
<dbReference type="InterPro" id="IPR007577">
    <property type="entry name" value="GlycoTrfase_DXD_sugar-bd_CS"/>
</dbReference>
<sequence>MVQPGLKRFIFALLTLWIIYFTISSLFTSHTESVKEFSSAKLELVNALETHFDWKKTGLNFQPTSRIAITKDTIVQQQLSSAFPYDPNDSFPKKIWQTWKVGLDEHDFPHKYRRYQGTWEQKNAGYKHYVLSDAECDVLVEKLFVSVPDVAHTYKIMPKSILKADFFRYLILFAKGGVYTDIDTTALKPIDDWVSNSQVYLGVVNNAGLVVGIEADPDRPDWAEWYARRIQFCQWTIQSKKGHPMLGQLIAKITELTLQREEQGTLEKVLGKDEGGDIMNWTGPGIFTDYVFAYINSILESRASFKSRKYDGAVDWKLFTGMEQPIVLDDVMVLPITSFSPDVNTMGAGDSKHPIAYAKHMFSGSWKKDDPMPGMED</sequence>
<keyword evidence="12" id="KW-1185">Reference proteome</keyword>
<dbReference type="STRING" id="619300.G3ARA8"/>
<evidence type="ECO:0000256" key="6">
    <source>
        <dbReference type="ARBA" id="ARBA00022968"/>
    </source>
</evidence>
<dbReference type="FunFam" id="3.90.550.20:FF:000002">
    <property type="entry name" value="Initiation-specific alpha-1,6-mannosyltransferase"/>
    <property type="match status" value="1"/>
</dbReference>
<comment type="subcellular location">
    <subcellularLocation>
        <location evidence="1">Golgi apparatus membrane</location>
        <topology evidence="1">Single-pass type II membrane protein</topology>
    </subcellularLocation>
</comment>
<keyword evidence="3 11" id="KW-0328">Glycosyltransferase</keyword>
<evidence type="ECO:0000313" key="11">
    <source>
        <dbReference type="EMBL" id="EGW31715.1"/>
    </source>
</evidence>
<name>G3ARA8_SPAPN</name>
<dbReference type="InterPro" id="IPR029044">
    <property type="entry name" value="Nucleotide-diphossugar_trans"/>
</dbReference>
<evidence type="ECO:0000256" key="8">
    <source>
        <dbReference type="ARBA" id="ARBA00023034"/>
    </source>
</evidence>
<accession>G3ARA8</accession>
<dbReference type="HOGENOM" id="CLU_022381_5_0_1"/>
<dbReference type="PANTHER" id="PTHR31834:SF1">
    <property type="entry name" value="INITIATION-SPECIFIC ALPHA-1,6-MANNOSYLTRANSFERASE"/>
    <property type="match status" value="1"/>
</dbReference>
<comment type="similarity">
    <text evidence="2">Belongs to the glycosyltransferase 32 family.</text>
</comment>
<evidence type="ECO:0000256" key="9">
    <source>
        <dbReference type="ARBA" id="ARBA00023136"/>
    </source>
</evidence>
<reference evidence="11 12" key="1">
    <citation type="journal article" date="2011" name="Proc. Natl. Acad. Sci. U.S.A.">
        <title>Comparative genomics of xylose-fermenting fungi for enhanced biofuel production.</title>
        <authorList>
            <person name="Wohlbach D.J."/>
            <person name="Kuo A."/>
            <person name="Sato T.K."/>
            <person name="Potts K.M."/>
            <person name="Salamov A.A."/>
            <person name="LaButti K.M."/>
            <person name="Sun H."/>
            <person name="Clum A."/>
            <person name="Pangilinan J.L."/>
            <person name="Lindquist E.A."/>
            <person name="Lucas S."/>
            <person name="Lapidus A."/>
            <person name="Jin M."/>
            <person name="Gunawan C."/>
            <person name="Balan V."/>
            <person name="Dale B.E."/>
            <person name="Jeffries T.W."/>
            <person name="Zinkel R."/>
            <person name="Barry K.W."/>
            <person name="Grigoriev I.V."/>
            <person name="Gasch A.P."/>
        </authorList>
    </citation>
    <scope>NUCLEOTIDE SEQUENCE [LARGE SCALE GENOMIC DNA]</scope>
    <source>
        <strain evidence="12">NRRL Y-27907 / 11-Y1</strain>
    </source>
</reference>
<keyword evidence="8" id="KW-0333">Golgi apparatus</keyword>
<dbReference type="FunCoup" id="G3ARA8">
    <property type="interactions" value="68"/>
</dbReference>
<protein>
    <submittedName>
        <fullName evidence="11">Mannosyltransferase</fullName>
    </submittedName>
</protein>
<dbReference type="RefSeq" id="XP_007376493.1">
    <property type="nucleotide sequence ID" value="XM_007376431.1"/>
</dbReference>
<dbReference type="SUPFAM" id="SSF53448">
    <property type="entry name" value="Nucleotide-diphospho-sugar transferases"/>
    <property type="match status" value="1"/>
</dbReference>
<dbReference type="OrthoDB" id="409543at2759"/>
<gene>
    <name evidence="11" type="ORF">SPAPADRAFT_62316</name>
</gene>
<dbReference type="GO" id="GO:0000136">
    <property type="term" value="C:mannan polymerase complex"/>
    <property type="evidence" value="ECO:0007669"/>
    <property type="project" value="TreeGrafter"/>
</dbReference>
<dbReference type="AlphaFoldDB" id="G3ARA8"/>
<keyword evidence="9 10" id="KW-0472">Membrane</keyword>
<feature type="transmembrane region" description="Helical" evidence="10">
    <location>
        <begin position="9"/>
        <end position="27"/>
    </location>
</feature>
<evidence type="ECO:0000256" key="5">
    <source>
        <dbReference type="ARBA" id="ARBA00022692"/>
    </source>
</evidence>